<proteinExistence type="predicted"/>
<gene>
    <name evidence="1" type="ORF">DET57_11455</name>
</gene>
<dbReference type="Gene3D" id="1.10.3190.10">
    <property type="entry name" value="yfbu gene product, domain 2"/>
    <property type="match status" value="1"/>
</dbReference>
<dbReference type="Proteomes" id="UP000247485">
    <property type="component" value="Unassembled WGS sequence"/>
</dbReference>
<name>A0A318FKG7_KLEOX</name>
<accession>A0A318FKG7</accession>
<organism evidence="1 2">
    <name type="scientific">Klebsiella oxytoca</name>
    <dbReference type="NCBI Taxonomy" id="571"/>
    <lineage>
        <taxon>Bacteria</taxon>
        <taxon>Pseudomonadati</taxon>
        <taxon>Pseudomonadota</taxon>
        <taxon>Gammaproteobacteria</taxon>
        <taxon>Enterobacterales</taxon>
        <taxon>Enterobacteriaceae</taxon>
        <taxon>Klebsiella/Raoultella group</taxon>
        <taxon>Klebsiella</taxon>
    </lineage>
</organism>
<dbReference type="AlphaFoldDB" id="A0A318FKG7"/>
<comment type="caution">
    <text evidence="1">The sequence shown here is derived from an EMBL/GenBank/DDBJ whole genome shotgun (WGS) entry which is preliminary data.</text>
</comment>
<protein>
    <recommendedName>
        <fullName evidence="3">YfbU family protein</fullName>
    </recommendedName>
</protein>
<evidence type="ECO:0000313" key="1">
    <source>
        <dbReference type="EMBL" id="PXW42063.1"/>
    </source>
</evidence>
<dbReference type="InterPro" id="IPR023146">
    <property type="entry name" value="YfbU_alpha-helical_sf"/>
</dbReference>
<evidence type="ECO:0008006" key="3">
    <source>
        <dbReference type="Google" id="ProtNLM"/>
    </source>
</evidence>
<dbReference type="Pfam" id="PF03887">
    <property type="entry name" value="YfbU"/>
    <property type="match status" value="1"/>
</dbReference>
<dbReference type="InterPro" id="IPR005587">
    <property type="entry name" value="UPF0304_YfbU"/>
</dbReference>
<evidence type="ECO:0000313" key="2">
    <source>
        <dbReference type="Proteomes" id="UP000247485"/>
    </source>
</evidence>
<reference evidence="1 2" key="1">
    <citation type="submission" date="2018-05" db="EMBL/GenBank/DDBJ databases">
        <title>Freshwater and sediment microbial communities from various areas in North America, analyzing microbe dynamics in response to fracking.</title>
        <authorList>
            <person name="Lamendella R."/>
        </authorList>
    </citation>
    <scope>NUCLEOTIDE SEQUENCE [LARGE SCALE GENOMIC DNA]</scope>
    <source>
        <strain evidence="1 2">67</strain>
    </source>
</reference>
<dbReference type="RefSeq" id="WP_110275631.1">
    <property type="nucleotide sequence ID" value="NZ_QJJG01000014.1"/>
</dbReference>
<sequence>MKYTQQEKLQTLMLCEIFKALKIKDSFDPDLISKAVQSDQYWVLDWEYPDLDSDEDTPEEVTLFTDTFDMYEILNYTYDNFNEADKAEVAASIRYFNGKNSLSFPGFDGNNETKYITIGRLLKSMGRFNGSDDLIKNSHMPSVGIYKRMLDVFLDARANNWVHGAGISKQSFIDTLNARVHPDNR</sequence>
<dbReference type="SUPFAM" id="SSF116960">
    <property type="entry name" value="YfbU-like"/>
    <property type="match status" value="1"/>
</dbReference>
<dbReference type="EMBL" id="QJJG01000014">
    <property type="protein sequence ID" value="PXW42063.1"/>
    <property type="molecule type" value="Genomic_DNA"/>
</dbReference>